<evidence type="ECO:0000256" key="1">
    <source>
        <dbReference type="ARBA" id="ARBA00004141"/>
    </source>
</evidence>
<dbReference type="eggNOG" id="KOG3393">
    <property type="taxonomic scope" value="Eukaryota"/>
</dbReference>
<organism evidence="7 8">
    <name type="scientific">Naumovozyma dairenensis (strain ATCC 10597 / BCRC 20456 / CBS 421 / NBRC 0211 / NRRL Y-12639)</name>
    <name type="common">Saccharomyces dairenensis</name>
    <dbReference type="NCBI Taxonomy" id="1071378"/>
    <lineage>
        <taxon>Eukaryota</taxon>
        <taxon>Fungi</taxon>
        <taxon>Dikarya</taxon>
        <taxon>Ascomycota</taxon>
        <taxon>Saccharomycotina</taxon>
        <taxon>Saccharomycetes</taxon>
        <taxon>Saccharomycetales</taxon>
        <taxon>Saccharomycetaceae</taxon>
        <taxon>Naumovozyma</taxon>
    </lineage>
</organism>
<sequence>MDDQENRLFRLPYGSLSLGSFKTWFVYIAGALFGIGVCLLLDIALFSKLNNGSDVQVTFVDWISFICSILGMIVINSIERRQITMERMGVENKGLSSFILFIGCALTAGGFAGSIVILIVKYVMEDYTEYPALGMGVNNVLGNFCIFLSCIITWSIQNMGEEESSNFLAI</sequence>
<protein>
    <recommendedName>
        <fullName evidence="9">Vacuolar protein sorting-associated protein 68</fullName>
    </recommendedName>
</protein>
<dbReference type="Pfam" id="PF05255">
    <property type="entry name" value="UPF0220"/>
    <property type="match status" value="1"/>
</dbReference>
<comment type="similarity">
    <text evidence="2">Belongs to the UPF0220 family.</text>
</comment>
<proteinExistence type="inferred from homology"/>
<dbReference type="AlphaFoldDB" id="G0W4N9"/>
<dbReference type="RefSeq" id="XP_003668020.1">
    <property type="nucleotide sequence ID" value="XM_003667972.1"/>
</dbReference>
<feature type="transmembrane region" description="Helical" evidence="6">
    <location>
        <begin position="140"/>
        <end position="156"/>
    </location>
</feature>
<keyword evidence="4 6" id="KW-1133">Transmembrane helix</keyword>
<dbReference type="KEGG" id="ndi:NDAI_0A06230"/>
<dbReference type="OrthoDB" id="268928at2759"/>
<evidence type="ECO:0000256" key="2">
    <source>
        <dbReference type="ARBA" id="ARBA00005335"/>
    </source>
</evidence>
<keyword evidence="5 6" id="KW-0472">Membrane</keyword>
<dbReference type="OMA" id="ITMERMG"/>
<feature type="transmembrane region" description="Helical" evidence="6">
    <location>
        <begin position="98"/>
        <end position="120"/>
    </location>
</feature>
<dbReference type="Proteomes" id="UP000000689">
    <property type="component" value="Chromosome 1"/>
</dbReference>
<dbReference type="PANTHER" id="PTHR13180">
    <property type="entry name" value="SMALL MEMBRANE PROTEIN-RELATED"/>
    <property type="match status" value="1"/>
</dbReference>
<dbReference type="GeneID" id="11494075"/>
<evidence type="ECO:0000256" key="4">
    <source>
        <dbReference type="ARBA" id="ARBA00022989"/>
    </source>
</evidence>
<dbReference type="InterPro" id="IPR036259">
    <property type="entry name" value="MFS_trans_sf"/>
</dbReference>
<dbReference type="HOGENOM" id="CLU_096876_0_0_1"/>
<keyword evidence="3 6" id="KW-0812">Transmembrane</keyword>
<dbReference type="EMBL" id="HE580267">
    <property type="protein sequence ID" value="CCD22777.1"/>
    <property type="molecule type" value="Genomic_DNA"/>
</dbReference>
<name>G0W4N9_NAUDC</name>
<evidence type="ECO:0008006" key="9">
    <source>
        <dbReference type="Google" id="ProtNLM"/>
    </source>
</evidence>
<evidence type="ECO:0000256" key="5">
    <source>
        <dbReference type="ARBA" id="ARBA00023136"/>
    </source>
</evidence>
<evidence type="ECO:0000256" key="3">
    <source>
        <dbReference type="ARBA" id="ARBA00022692"/>
    </source>
</evidence>
<gene>
    <name evidence="7" type="primary">NDAI0A06230</name>
    <name evidence="7" type="ordered locus">NDAI_0A06230</name>
</gene>
<accession>G0W4N9</accession>
<evidence type="ECO:0000313" key="8">
    <source>
        <dbReference type="Proteomes" id="UP000000689"/>
    </source>
</evidence>
<feature type="transmembrane region" description="Helical" evidence="6">
    <location>
        <begin position="59"/>
        <end position="78"/>
    </location>
</feature>
<evidence type="ECO:0000256" key="6">
    <source>
        <dbReference type="SAM" id="Phobius"/>
    </source>
</evidence>
<comment type="subcellular location">
    <subcellularLocation>
        <location evidence="1">Membrane</location>
        <topology evidence="1">Multi-pass membrane protein</topology>
    </subcellularLocation>
</comment>
<reference evidence="7 8" key="1">
    <citation type="journal article" date="2011" name="Proc. Natl. Acad. Sci. U.S.A.">
        <title>Evolutionary erosion of yeast sex chromosomes by mating-type switching accidents.</title>
        <authorList>
            <person name="Gordon J.L."/>
            <person name="Armisen D."/>
            <person name="Proux-Wera E."/>
            <person name="Oheigeartaigh S.S."/>
            <person name="Byrne K.P."/>
            <person name="Wolfe K.H."/>
        </authorList>
    </citation>
    <scope>NUCLEOTIDE SEQUENCE [LARGE SCALE GENOMIC DNA]</scope>
    <source>
        <strain evidence="8">ATCC 10597 / BCRC 20456 / CBS 421 / NBRC 0211 / NRRL Y-12639</strain>
    </source>
</reference>
<feature type="transmembrane region" description="Helical" evidence="6">
    <location>
        <begin position="24"/>
        <end position="47"/>
    </location>
</feature>
<keyword evidence="8" id="KW-1185">Reference proteome</keyword>
<dbReference type="InterPro" id="IPR007919">
    <property type="entry name" value="UPF0220"/>
</dbReference>
<evidence type="ECO:0000313" key="7">
    <source>
        <dbReference type="EMBL" id="CCD22777.1"/>
    </source>
</evidence>
<dbReference type="GO" id="GO:0016020">
    <property type="term" value="C:membrane"/>
    <property type="evidence" value="ECO:0007669"/>
    <property type="project" value="UniProtKB-SubCell"/>
</dbReference>
<dbReference type="SUPFAM" id="SSF103473">
    <property type="entry name" value="MFS general substrate transporter"/>
    <property type="match status" value="1"/>
</dbReference>